<reference evidence="2" key="2">
    <citation type="submission" date="2021-12" db="EMBL/GenBank/DDBJ databases">
        <title>Resequencing data analysis of finger millet.</title>
        <authorList>
            <person name="Hatakeyama M."/>
            <person name="Aluri S."/>
            <person name="Balachadran M.T."/>
            <person name="Sivarajan S.R."/>
            <person name="Poveda L."/>
            <person name="Shimizu-Inatsugi R."/>
            <person name="Schlapbach R."/>
            <person name="Sreeman S.M."/>
            <person name="Shimizu K.K."/>
        </authorList>
    </citation>
    <scope>NUCLEOTIDE SEQUENCE</scope>
</reference>
<dbReference type="Proteomes" id="UP001054889">
    <property type="component" value="Unassembled WGS sequence"/>
</dbReference>
<evidence type="ECO:0000256" key="1">
    <source>
        <dbReference type="SAM" id="MobiDB-lite"/>
    </source>
</evidence>
<dbReference type="EMBL" id="BQKI01000007">
    <property type="protein sequence ID" value="GJM97923.1"/>
    <property type="molecule type" value="Genomic_DNA"/>
</dbReference>
<gene>
    <name evidence="2" type="primary">ga14886</name>
    <name evidence="2" type="ORF">PR202_ga14886</name>
</gene>
<accession>A0AAV5CHW3</accession>
<proteinExistence type="predicted"/>
<protein>
    <submittedName>
        <fullName evidence="2">Uncharacterized protein</fullName>
    </submittedName>
</protein>
<keyword evidence="3" id="KW-1185">Reference proteome</keyword>
<reference evidence="2" key="1">
    <citation type="journal article" date="2018" name="DNA Res.">
        <title>Multiple hybrid de novo genome assembly of finger millet, an orphan allotetraploid crop.</title>
        <authorList>
            <person name="Hatakeyama M."/>
            <person name="Aluri S."/>
            <person name="Balachadran M.T."/>
            <person name="Sivarajan S.R."/>
            <person name="Patrignani A."/>
            <person name="Gruter S."/>
            <person name="Poveda L."/>
            <person name="Shimizu-Inatsugi R."/>
            <person name="Baeten J."/>
            <person name="Francoijs K.J."/>
            <person name="Nataraja K.N."/>
            <person name="Reddy Y.A.N."/>
            <person name="Phadnis S."/>
            <person name="Ravikumar R.L."/>
            <person name="Schlapbach R."/>
            <person name="Sreeman S.M."/>
            <person name="Shimizu K.K."/>
        </authorList>
    </citation>
    <scope>NUCLEOTIDE SEQUENCE</scope>
</reference>
<sequence>MGRPSASTKRSVGSRGTTACEAPTRPTGSRDRAVRPIRGHMQLRYAYASDAGGLGLANSRLAIISAILGPVVTIAHRELLIVTGNKRGVEIKLELSVERTSTEDDIRNNVLTGRKLVFGNAVKKQEDAKISGREIKNYSTNSRIPSNLKDSSNSRMPAGPSMKRVKLEGSTSKLALNIPNPQHIRKFPYKHSSRNSDGDSINEDWKQKMLEASDEILKFLNRDYNAHAHKRTPVHN</sequence>
<evidence type="ECO:0000313" key="3">
    <source>
        <dbReference type="Proteomes" id="UP001054889"/>
    </source>
</evidence>
<feature type="compositionally biased region" description="Polar residues" evidence="1">
    <location>
        <begin position="141"/>
        <end position="155"/>
    </location>
</feature>
<feature type="region of interest" description="Disordered" evidence="1">
    <location>
        <begin position="141"/>
        <end position="162"/>
    </location>
</feature>
<dbReference type="AlphaFoldDB" id="A0AAV5CHW3"/>
<evidence type="ECO:0000313" key="2">
    <source>
        <dbReference type="EMBL" id="GJM97923.1"/>
    </source>
</evidence>
<feature type="region of interest" description="Disordered" evidence="1">
    <location>
        <begin position="1"/>
        <end position="33"/>
    </location>
</feature>
<name>A0AAV5CHW3_ELECO</name>
<organism evidence="2 3">
    <name type="scientific">Eleusine coracana subsp. coracana</name>
    <dbReference type="NCBI Taxonomy" id="191504"/>
    <lineage>
        <taxon>Eukaryota</taxon>
        <taxon>Viridiplantae</taxon>
        <taxon>Streptophyta</taxon>
        <taxon>Embryophyta</taxon>
        <taxon>Tracheophyta</taxon>
        <taxon>Spermatophyta</taxon>
        <taxon>Magnoliopsida</taxon>
        <taxon>Liliopsida</taxon>
        <taxon>Poales</taxon>
        <taxon>Poaceae</taxon>
        <taxon>PACMAD clade</taxon>
        <taxon>Chloridoideae</taxon>
        <taxon>Cynodonteae</taxon>
        <taxon>Eleusininae</taxon>
        <taxon>Eleusine</taxon>
    </lineage>
</organism>
<comment type="caution">
    <text evidence="2">The sequence shown here is derived from an EMBL/GenBank/DDBJ whole genome shotgun (WGS) entry which is preliminary data.</text>
</comment>
<feature type="compositionally biased region" description="Polar residues" evidence="1">
    <location>
        <begin position="1"/>
        <end position="17"/>
    </location>
</feature>